<evidence type="ECO:0000313" key="16">
    <source>
        <dbReference type="Proteomes" id="UP000557268"/>
    </source>
</evidence>
<keyword evidence="12" id="KW-0325">Glycoprotein</keyword>
<feature type="non-terminal residue" evidence="15">
    <location>
        <position position="1"/>
    </location>
</feature>
<keyword evidence="5" id="KW-0945">Host-virus interaction</keyword>
<evidence type="ECO:0000256" key="11">
    <source>
        <dbReference type="ARBA" id="ARBA00023157"/>
    </source>
</evidence>
<gene>
    <name evidence="15" type="primary">Env1_3</name>
    <name evidence="15" type="ORF">HYLPRA_R15194</name>
</gene>
<protein>
    <submittedName>
        <fullName evidence="15">ENV1 protein</fullName>
    </submittedName>
</protein>
<keyword evidence="8 14" id="KW-1133">Transmembrane helix</keyword>
<evidence type="ECO:0000256" key="1">
    <source>
        <dbReference type="ARBA" id="ARBA00004402"/>
    </source>
</evidence>
<name>A0A7K5WG75_9SYLV</name>
<dbReference type="InterPro" id="IPR018154">
    <property type="entry name" value="TLV/ENV_coat_polyprotein"/>
</dbReference>
<accession>A0A7K5WG75</accession>
<feature type="non-terminal residue" evidence="15">
    <location>
        <position position="260"/>
    </location>
</feature>
<dbReference type="Gene3D" id="1.10.287.210">
    <property type="match status" value="1"/>
</dbReference>
<evidence type="ECO:0000256" key="6">
    <source>
        <dbReference type="ARBA" id="ARBA00022692"/>
    </source>
</evidence>
<evidence type="ECO:0000256" key="8">
    <source>
        <dbReference type="ARBA" id="ARBA00022989"/>
    </source>
</evidence>
<evidence type="ECO:0000256" key="2">
    <source>
        <dbReference type="ARBA" id="ARBA00004531"/>
    </source>
</evidence>
<organism evidence="15 16">
    <name type="scientific">Hylia prasina</name>
    <name type="common">green hylia</name>
    <dbReference type="NCBI Taxonomy" id="208073"/>
    <lineage>
        <taxon>Eukaryota</taxon>
        <taxon>Metazoa</taxon>
        <taxon>Chordata</taxon>
        <taxon>Craniata</taxon>
        <taxon>Vertebrata</taxon>
        <taxon>Euteleostomi</taxon>
        <taxon>Archelosauria</taxon>
        <taxon>Archosauria</taxon>
        <taxon>Dinosauria</taxon>
        <taxon>Saurischia</taxon>
        <taxon>Theropoda</taxon>
        <taxon>Coelurosauria</taxon>
        <taxon>Aves</taxon>
        <taxon>Neognathae</taxon>
        <taxon>Neoaves</taxon>
        <taxon>Telluraves</taxon>
        <taxon>Australaves</taxon>
        <taxon>Passeriformes</taxon>
        <taxon>Sylvioidea</taxon>
        <taxon>Sylviidae</taxon>
        <taxon>Acrocephalinae</taxon>
        <taxon>Hylia</taxon>
    </lineage>
</organism>
<dbReference type="AlphaFoldDB" id="A0A7K5WG75"/>
<evidence type="ECO:0000256" key="12">
    <source>
        <dbReference type="ARBA" id="ARBA00023180"/>
    </source>
</evidence>
<evidence type="ECO:0000256" key="9">
    <source>
        <dbReference type="ARBA" id="ARBA00023136"/>
    </source>
</evidence>
<evidence type="ECO:0000256" key="7">
    <source>
        <dbReference type="ARBA" id="ARBA00022870"/>
    </source>
</evidence>
<evidence type="ECO:0000256" key="3">
    <source>
        <dbReference type="ARBA" id="ARBA00004563"/>
    </source>
</evidence>
<keyword evidence="7" id="KW-1043">Host membrane</keyword>
<keyword evidence="4" id="KW-1032">Host cell membrane</keyword>
<keyword evidence="9 14" id="KW-0472">Membrane</keyword>
<keyword evidence="6 14" id="KW-0812">Transmembrane</keyword>
<comment type="caution">
    <text evidence="15">The sequence shown here is derived from an EMBL/GenBank/DDBJ whole genome shotgun (WGS) entry which is preliminary data.</text>
</comment>
<evidence type="ECO:0000256" key="13">
    <source>
        <dbReference type="ARBA" id="ARBA00023288"/>
    </source>
</evidence>
<dbReference type="CDD" id="cd09851">
    <property type="entry name" value="HTLV-1-like_HR1-HR2"/>
    <property type="match status" value="1"/>
</dbReference>
<dbReference type="PANTHER" id="PTHR10424:SF81">
    <property type="entry name" value="ERVV2 PROTEIN"/>
    <property type="match status" value="1"/>
</dbReference>
<feature type="transmembrane region" description="Helical" evidence="14">
    <location>
        <begin position="82"/>
        <end position="107"/>
    </location>
</feature>
<evidence type="ECO:0000313" key="15">
    <source>
        <dbReference type="EMBL" id="NWU39296.1"/>
    </source>
</evidence>
<reference evidence="15 16" key="1">
    <citation type="submission" date="2019-09" db="EMBL/GenBank/DDBJ databases">
        <title>Bird 10,000 Genomes (B10K) Project - Family phase.</title>
        <authorList>
            <person name="Zhang G."/>
        </authorList>
    </citation>
    <scope>NUCLEOTIDE SEQUENCE [LARGE SCALE GENOMIC DNA]</scope>
    <source>
        <strain evidence="15">B10K-DU-001-70</strain>
        <tissue evidence="15">Muscle</tissue>
    </source>
</reference>
<evidence type="ECO:0000256" key="4">
    <source>
        <dbReference type="ARBA" id="ARBA00022511"/>
    </source>
</evidence>
<keyword evidence="16" id="KW-1185">Reference proteome</keyword>
<keyword evidence="11" id="KW-1015">Disulfide bond</keyword>
<dbReference type="EMBL" id="VYXD01008172">
    <property type="protein sequence ID" value="NWU39296.1"/>
    <property type="molecule type" value="Genomic_DNA"/>
</dbReference>
<feature type="transmembrane region" description="Helical" evidence="14">
    <location>
        <begin position="214"/>
        <end position="240"/>
    </location>
</feature>
<evidence type="ECO:0000256" key="14">
    <source>
        <dbReference type="SAM" id="Phobius"/>
    </source>
</evidence>
<sequence length="260" mass="29878">NLICSETIILNKKESYKWVIPPVKTLWICRKIGVTPCLYLPKFDPLSDLCVQAIVVPRVIYHPEKEVYRFYEEQTHRQKREVVTITLSMLLGLGVATGIGTGTAAIIKTNQRYDQLQEIIDEDLQKTELAISNLEKSLSSLAEMVLQNRRGLDVIFMKEGGLCAALREECCFYADHMGVMRDSMTELRKRLSQRKKDRASRQNWLEAWYNSTPWLASLVTSFMGQIIVLILILMCGPCILNKLTAFIETRLQKFNVLMIE</sequence>
<dbReference type="SUPFAM" id="SSF58069">
    <property type="entry name" value="Virus ectodomain"/>
    <property type="match status" value="1"/>
</dbReference>
<comment type="subcellular location">
    <subcellularLocation>
        <location evidence="1">Host cell membrane</location>
        <topology evidence="1">Single-pass type I membrane protein</topology>
    </subcellularLocation>
    <subcellularLocation>
        <location evidence="2">Host endomembrane system</location>
        <topology evidence="2">Peripheral membrane protein</topology>
    </subcellularLocation>
    <subcellularLocation>
        <location evidence="3">Virion membrane</location>
        <topology evidence="3">Single-pass type I membrane protein</topology>
    </subcellularLocation>
</comment>
<evidence type="ECO:0000256" key="10">
    <source>
        <dbReference type="ARBA" id="ARBA00023139"/>
    </source>
</evidence>
<keyword evidence="10" id="KW-0564">Palmitate</keyword>
<evidence type="ECO:0000256" key="5">
    <source>
        <dbReference type="ARBA" id="ARBA00022581"/>
    </source>
</evidence>
<dbReference type="Proteomes" id="UP000557268">
    <property type="component" value="Unassembled WGS sequence"/>
</dbReference>
<keyword evidence="13" id="KW-0449">Lipoprotein</keyword>
<dbReference type="PANTHER" id="PTHR10424">
    <property type="entry name" value="VIRAL ENVELOPE PROTEIN"/>
    <property type="match status" value="1"/>
</dbReference>
<proteinExistence type="predicted"/>
<dbReference type="Pfam" id="PF00429">
    <property type="entry name" value="TLV_coat"/>
    <property type="match status" value="1"/>
</dbReference>